<feature type="transmembrane region" description="Helical" evidence="7">
    <location>
        <begin position="440"/>
        <end position="463"/>
    </location>
</feature>
<feature type="transmembrane region" description="Helical" evidence="7">
    <location>
        <begin position="806"/>
        <end position="830"/>
    </location>
</feature>
<dbReference type="PANTHER" id="PTHR30572:SF4">
    <property type="entry name" value="ABC TRANSPORTER PERMEASE YTRF"/>
    <property type="match status" value="1"/>
</dbReference>
<feature type="domain" description="ABC3 transporter permease C-terminal" evidence="8">
    <location>
        <begin position="266"/>
        <end position="382"/>
    </location>
</feature>
<evidence type="ECO:0000256" key="3">
    <source>
        <dbReference type="ARBA" id="ARBA00022692"/>
    </source>
</evidence>
<keyword evidence="4 7" id="KW-1133">Transmembrane helix</keyword>
<evidence type="ECO:0000256" key="7">
    <source>
        <dbReference type="SAM" id="Phobius"/>
    </source>
</evidence>
<feature type="transmembrane region" description="Helical" evidence="7">
    <location>
        <begin position="718"/>
        <end position="739"/>
    </location>
</feature>
<evidence type="ECO:0000313" key="9">
    <source>
        <dbReference type="EMBL" id="ROP27783.1"/>
    </source>
</evidence>
<evidence type="ECO:0000256" key="1">
    <source>
        <dbReference type="ARBA" id="ARBA00004651"/>
    </source>
</evidence>
<dbReference type="RefSeq" id="WP_244945077.1">
    <property type="nucleotide sequence ID" value="NZ_RJKL01000001.1"/>
</dbReference>
<reference evidence="9 10" key="1">
    <citation type="submission" date="2018-11" db="EMBL/GenBank/DDBJ databases">
        <title>Sequencing the genomes of 1000 actinobacteria strains.</title>
        <authorList>
            <person name="Klenk H.-P."/>
        </authorList>
    </citation>
    <scope>NUCLEOTIDE SEQUENCE [LARGE SCALE GENOMIC DNA]</scope>
    <source>
        <strain evidence="9 10">DSM 43634</strain>
    </source>
</reference>
<feature type="transmembrane region" description="Helical" evidence="7">
    <location>
        <begin position="307"/>
        <end position="335"/>
    </location>
</feature>
<evidence type="ECO:0000259" key="8">
    <source>
        <dbReference type="Pfam" id="PF02687"/>
    </source>
</evidence>
<comment type="caution">
    <text evidence="9">The sequence shown here is derived from an EMBL/GenBank/DDBJ whole genome shotgun (WGS) entry which is preliminary data.</text>
</comment>
<dbReference type="InterPro" id="IPR003838">
    <property type="entry name" value="ABC3_permease_C"/>
</dbReference>
<dbReference type="Pfam" id="PF02687">
    <property type="entry name" value="FtsX"/>
    <property type="match status" value="2"/>
</dbReference>
<accession>A0A3N1GBZ9</accession>
<keyword evidence="3 7" id="KW-0812">Transmembrane</keyword>
<dbReference type="Proteomes" id="UP000271683">
    <property type="component" value="Unassembled WGS sequence"/>
</dbReference>
<dbReference type="GO" id="GO:0005886">
    <property type="term" value="C:plasma membrane"/>
    <property type="evidence" value="ECO:0007669"/>
    <property type="project" value="UniProtKB-SubCell"/>
</dbReference>
<comment type="subcellular location">
    <subcellularLocation>
        <location evidence="1">Cell membrane</location>
        <topology evidence="1">Multi-pass membrane protein</topology>
    </subcellularLocation>
</comment>
<comment type="similarity">
    <text evidence="6">Belongs to the ABC-4 integral membrane protein family.</text>
</comment>
<evidence type="ECO:0000256" key="4">
    <source>
        <dbReference type="ARBA" id="ARBA00022989"/>
    </source>
</evidence>
<dbReference type="EMBL" id="RJKL01000001">
    <property type="protein sequence ID" value="ROP27783.1"/>
    <property type="molecule type" value="Genomic_DNA"/>
</dbReference>
<feature type="domain" description="ABC3 transporter permease C-terminal" evidence="8">
    <location>
        <begin position="726"/>
        <end position="840"/>
    </location>
</feature>
<feature type="transmembrane region" description="Helical" evidence="7">
    <location>
        <begin position="355"/>
        <end position="381"/>
    </location>
</feature>
<protein>
    <submittedName>
        <fullName evidence="9">Putative ABC transport system permease protein</fullName>
    </submittedName>
</protein>
<gene>
    <name evidence="9" type="ORF">EDD30_0478</name>
</gene>
<feature type="transmembrane region" description="Helical" evidence="7">
    <location>
        <begin position="501"/>
        <end position="523"/>
    </location>
</feature>
<dbReference type="PANTHER" id="PTHR30572">
    <property type="entry name" value="MEMBRANE COMPONENT OF TRANSPORTER-RELATED"/>
    <property type="match status" value="1"/>
</dbReference>
<feature type="transmembrane region" description="Helical" evidence="7">
    <location>
        <begin position="774"/>
        <end position="794"/>
    </location>
</feature>
<dbReference type="GO" id="GO:0022857">
    <property type="term" value="F:transmembrane transporter activity"/>
    <property type="evidence" value="ECO:0007669"/>
    <property type="project" value="TreeGrafter"/>
</dbReference>
<organism evidence="9 10">
    <name type="scientific">Couchioplanes caeruleus</name>
    <dbReference type="NCBI Taxonomy" id="56438"/>
    <lineage>
        <taxon>Bacteria</taxon>
        <taxon>Bacillati</taxon>
        <taxon>Actinomycetota</taxon>
        <taxon>Actinomycetes</taxon>
        <taxon>Micromonosporales</taxon>
        <taxon>Micromonosporaceae</taxon>
        <taxon>Couchioplanes</taxon>
    </lineage>
</organism>
<name>A0A3N1GBZ9_9ACTN</name>
<proteinExistence type="inferred from homology"/>
<feature type="transmembrane region" description="Helical" evidence="7">
    <location>
        <begin position="402"/>
        <end position="424"/>
    </location>
</feature>
<evidence type="ECO:0000256" key="2">
    <source>
        <dbReference type="ARBA" id="ARBA00022475"/>
    </source>
</evidence>
<evidence type="ECO:0000313" key="10">
    <source>
        <dbReference type="Proteomes" id="UP000271683"/>
    </source>
</evidence>
<keyword evidence="2" id="KW-1003">Cell membrane</keyword>
<sequence length="848" mass="85711">MSREPQRAVLRTQLAGMLSRPGRLVMTGLSVLIAAFVVFAAVLAQQIAVRTTLERFSGTSPAADFVVTAEEEPLITQAEADAVRRVPGVGAVAPRLNNGLPVAGGGLTEHFLRLDGDPGTGALSRVRVVSGSYPDGLREVAVDRLAAAQLNVAPGGIVNLRLPEDRGGHRRSVAVTVTAIVQGPTGEAATGYAPAHLVAGIVGVRGYQRLDVQAAPGAADAALSARLSAALPRTGGVSVVPGDLVRDREARERVRDLDELFRAVAMFLAVAVVAAALVATSAFRIVFTQRLRQLALLRTIGAQRSQLVRALAAEGALTGLGAGTAGVLLALGAGYAAPAVAGVFGAQLPAPVPPVVAALAVVAGAVVVTMGAVLAPALSAAGVAPLQALRTAGTMAAERRIGVLRLLAGMLFAAGAAAIVGMVVDQIPAPGDQQYDSFPALMLIVVSGALAFLALIALGPLLVRPALAVAGRALRRFGPLGRLAVGGVGGTPRRAAAVSAVVALGVTLVAGTMVAIAGLQGWAARGMAVRAPADLHLRGGDSGVPPEVVRHLRALPHLRDVTTYRRADVTMGRFAASAIDLDLAALPRLKDLYAATGDLADLGPGRVVVNDELASTLEVRAGDALDVGGGRRSVRLTVAATLSGDAPLNADIIAVPADLDRLGVAAASLAVLADSADDSATGRTAARAAVERAAGGLAGADLQVLADQRDGDGETLELISTIALSLLGLTVLIAVVGVGTTTGLSVQERTHEFGLLRALGLGRARLRLMIGMEAGLYGVLGGILGLLLGVPYAWLTVRALNLGAPLVFPAGRLTAVVAALAAATALAGLLPARRATRVSPVQALGTPD</sequence>
<dbReference type="AlphaFoldDB" id="A0A3N1GBZ9"/>
<evidence type="ECO:0000256" key="6">
    <source>
        <dbReference type="ARBA" id="ARBA00038076"/>
    </source>
</evidence>
<feature type="transmembrane region" description="Helical" evidence="7">
    <location>
        <begin position="260"/>
        <end position="287"/>
    </location>
</feature>
<evidence type="ECO:0000256" key="5">
    <source>
        <dbReference type="ARBA" id="ARBA00023136"/>
    </source>
</evidence>
<dbReference type="InterPro" id="IPR050250">
    <property type="entry name" value="Macrolide_Exporter_MacB"/>
</dbReference>
<keyword evidence="5 7" id="KW-0472">Membrane</keyword>